<feature type="region of interest" description="Disordered" evidence="15">
    <location>
        <begin position="751"/>
        <end position="853"/>
    </location>
</feature>
<feature type="domain" description="PDZ" evidence="18">
    <location>
        <begin position="413"/>
        <end position="488"/>
    </location>
</feature>
<evidence type="ECO:0000313" key="20">
    <source>
        <dbReference type="Proteomes" id="UP000694727"/>
    </source>
</evidence>
<dbReference type="Ensembl" id="ENSSSCT00025005336.1">
    <property type="protein sequence ID" value="ENSSSCP00025002067.1"/>
    <property type="gene ID" value="ENSSSCG00025003863.1"/>
</dbReference>
<dbReference type="PANTHER" id="PTHR16484:SF10">
    <property type="entry name" value="PARTITIONING DEFECTIVE 3 HOMOLOG"/>
    <property type="match status" value="1"/>
</dbReference>
<feature type="transmembrane region" description="Helical" evidence="16">
    <location>
        <begin position="65"/>
        <end position="89"/>
    </location>
</feature>
<dbReference type="GO" id="GO:0007163">
    <property type="term" value="P:establishment or maintenance of cell polarity"/>
    <property type="evidence" value="ECO:0007669"/>
    <property type="project" value="UniProtKB-ARBA"/>
</dbReference>
<evidence type="ECO:0000256" key="5">
    <source>
        <dbReference type="ARBA" id="ARBA00022475"/>
    </source>
</evidence>
<dbReference type="Proteomes" id="UP000694727">
    <property type="component" value="Unplaced"/>
</dbReference>
<dbReference type="CDD" id="cd23058">
    <property type="entry name" value="PDZ2_Par3-like"/>
    <property type="match status" value="1"/>
</dbReference>
<evidence type="ECO:0000256" key="1">
    <source>
        <dbReference type="ARBA" id="ARBA00004236"/>
    </source>
</evidence>
<evidence type="ECO:0000256" key="11">
    <source>
        <dbReference type="ARBA" id="ARBA00023212"/>
    </source>
</evidence>
<evidence type="ECO:0000256" key="17">
    <source>
        <dbReference type="SAM" id="SignalP"/>
    </source>
</evidence>
<comment type="subunit">
    <text evidence="12">Interacts with PRKCZ.</text>
</comment>
<evidence type="ECO:0000313" key="19">
    <source>
        <dbReference type="Ensembl" id="ENSSSCP00025002067.1"/>
    </source>
</evidence>
<feature type="domain" description="PDZ" evidence="18">
    <location>
        <begin position="106"/>
        <end position="182"/>
    </location>
</feature>
<reference evidence="19" key="1">
    <citation type="submission" date="2025-08" db="UniProtKB">
        <authorList>
            <consortium name="Ensembl"/>
        </authorList>
    </citation>
    <scope>IDENTIFICATION</scope>
</reference>
<feature type="compositionally biased region" description="Polar residues" evidence="15">
    <location>
        <begin position="787"/>
        <end position="801"/>
    </location>
</feature>
<dbReference type="GO" id="GO:0030154">
    <property type="term" value="P:cell differentiation"/>
    <property type="evidence" value="ECO:0007669"/>
    <property type="project" value="UniProtKB-KW"/>
</dbReference>
<feature type="chain" id="PRO_5034196713" description="Partitioning defective 3 homolog" evidence="17">
    <location>
        <begin position="29"/>
        <end position="853"/>
    </location>
</feature>
<dbReference type="AlphaFoldDB" id="A0A8D0QIP5"/>
<dbReference type="PROSITE" id="PS50106">
    <property type="entry name" value="PDZ"/>
    <property type="match status" value="3"/>
</dbReference>
<keyword evidence="16" id="KW-0472">Membrane</keyword>
<dbReference type="CDD" id="cd06691">
    <property type="entry name" value="PDZ1_Par3-like"/>
    <property type="match status" value="1"/>
</dbReference>
<dbReference type="GO" id="GO:0005856">
    <property type="term" value="C:cytoskeleton"/>
    <property type="evidence" value="ECO:0007669"/>
    <property type="project" value="UniProtKB-SubCell"/>
</dbReference>
<evidence type="ECO:0000256" key="3">
    <source>
        <dbReference type="ARBA" id="ARBA00004536"/>
    </source>
</evidence>
<feature type="signal peptide" evidence="17">
    <location>
        <begin position="1"/>
        <end position="28"/>
    </location>
</feature>
<dbReference type="Pfam" id="PF00595">
    <property type="entry name" value="PDZ"/>
    <property type="match status" value="3"/>
</dbReference>
<dbReference type="Gene3D" id="2.30.42.10">
    <property type="match status" value="3"/>
</dbReference>
<evidence type="ECO:0000256" key="9">
    <source>
        <dbReference type="ARBA" id="ARBA00023054"/>
    </source>
</evidence>
<evidence type="ECO:0000256" key="16">
    <source>
        <dbReference type="SAM" id="Phobius"/>
    </source>
</evidence>
<feature type="compositionally biased region" description="Basic and acidic residues" evidence="15">
    <location>
        <begin position="802"/>
        <end position="828"/>
    </location>
</feature>
<name>A0A8D0QIP5_PIG</name>
<evidence type="ECO:0000256" key="6">
    <source>
        <dbReference type="ARBA" id="ARBA00022490"/>
    </source>
</evidence>
<feature type="compositionally biased region" description="Polar residues" evidence="15">
    <location>
        <begin position="212"/>
        <end position="221"/>
    </location>
</feature>
<dbReference type="CDD" id="cd23059">
    <property type="entry name" value="PDZ3_Par3-like"/>
    <property type="match status" value="1"/>
</dbReference>
<organism evidence="19 20">
    <name type="scientific">Sus scrofa</name>
    <name type="common">Pig</name>
    <dbReference type="NCBI Taxonomy" id="9823"/>
    <lineage>
        <taxon>Eukaryota</taxon>
        <taxon>Metazoa</taxon>
        <taxon>Chordata</taxon>
        <taxon>Craniata</taxon>
        <taxon>Vertebrata</taxon>
        <taxon>Euteleostomi</taxon>
        <taxon>Mammalia</taxon>
        <taxon>Eutheria</taxon>
        <taxon>Laurasiatheria</taxon>
        <taxon>Artiodactyla</taxon>
        <taxon>Suina</taxon>
        <taxon>Suidae</taxon>
        <taxon>Sus</taxon>
    </lineage>
</organism>
<protein>
    <recommendedName>
        <fullName evidence="13">Partitioning defective 3 homolog</fullName>
    </recommendedName>
    <alternativeName>
        <fullName evidence="14">Atypical PKC isotype-specific-interacting protein</fullName>
    </alternativeName>
</protein>
<evidence type="ECO:0000256" key="2">
    <source>
        <dbReference type="ARBA" id="ARBA00004245"/>
    </source>
</evidence>
<sequence>MCTWTTQEPNGSGSFLMSLFLMIAPPHAIRLACRYVAFHVPSSPHAPSLDCVCKWVCVPGGAFRLVLRCCLSCVCVLAALCLVWFRFWFVTLHVHAPHSSLSHSDMVKLVQVPNDGGPLGIHVVPFSARGGRTLGLLVKRLEKGGKAEQENLFHENDCIVRINDGDLRNRRFEQAQHMFRQAMRTSIIWFHVVPAANKEQYEQLSQSERNNYYSSRFSPDSQYGDPRSVNSAGLQTLPRAPRPNPPPEHTDPLPRLLPQGPQPSGKPPAAPAPAAQNVFSSNLSSGYSTKKVGKKLDIQLRKGTEGLGFSITSRDVTIGGSAPIYVKNILPRGAAIQDGRLKAGDRLIEVNGVDLAGKSQEEVVSLLRSTKMDGVVSLLVYRQEDAFHPRELKAEDEDTVLTPDGTREFLTFEVPLNDSGSAGLGVSVKGNRSKENHADLGIFVKSIINGGAASKDGRLRVDDQLIAVNGESLLGKTNQDAMETLRRSMSTEGNKRGMIQLIVARRISKCAELKSPGSPSGPELPIETVLDERERRISHSLYSGIEGLDESPTRNAALSRIMGKYQLSPTVNMPQDDTVIIEDDRLPVLPPHLSDQSSSSSHDDVGFVTTDPSTWAKAAITDSADCSLSPDVDPVLAFQREGFGRQSMSEKRTKQFSDASQLDFVKTRKSKSMDLVADETKLNTVDDQKAGSPSRDVGPSLGLKKSSSLESLQTAVAEVTLNGDIPFHRPRPRIIRGRGCNESFRAAIDKSYDKPAVDDDDEGMETLEEDTEESSRSGRESVSTASDQPSHSLERQMNGNQERGDKTDRRKEKMGKEKKKDRDKEKEKMKAKKGKLRGLGDMFSLAKLKPEKR</sequence>
<evidence type="ECO:0000256" key="8">
    <source>
        <dbReference type="ARBA" id="ARBA00022990"/>
    </source>
</evidence>
<dbReference type="InterPro" id="IPR001478">
    <property type="entry name" value="PDZ"/>
</dbReference>
<keyword evidence="8" id="KW-0007">Acetylation</keyword>
<feature type="domain" description="PDZ" evidence="18">
    <location>
        <begin position="297"/>
        <end position="370"/>
    </location>
</feature>
<feature type="region of interest" description="Disordered" evidence="15">
    <location>
        <begin position="684"/>
        <end position="708"/>
    </location>
</feature>
<evidence type="ECO:0000256" key="7">
    <source>
        <dbReference type="ARBA" id="ARBA00022782"/>
    </source>
</evidence>
<dbReference type="SUPFAM" id="SSF50156">
    <property type="entry name" value="PDZ domain-like"/>
    <property type="match status" value="3"/>
</dbReference>
<keyword evidence="16" id="KW-0812">Transmembrane</keyword>
<keyword evidence="6" id="KW-0963">Cytoplasm</keyword>
<dbReference type="GO" id="GO:0008289">
    <property type="term" value="F:lipid binding"/>
    <property type="evidence" value="ECO:0007669"/>
    <property type="project" value="UniProtKB-KW"/>
</dbReference>
<feature type="compositionally biased region" description="Acidic residues" evidence="15">
    <location>
        <begin position="758"/>
        <end position="772"/>
    </location>
</feature>
<dbReference type="FunFam" id="2.30.42.10:FF:000011">
    <property type="entry name" value="partitioning defective 3 homolog isoform X1"/>
    <property type="match status" value="1"/>
</dbReference>
<accession>A0A8D0QIP5</accession>
<dbReference type="GO" id="GO:0005886">
    <property type="term" value="C:plasma membrane"/>
    <property type="evidence" value="ECO:0007669"/>
    <property type="project" value="UniProtKB-SubCell"/>
</dbReference>
<keyword evidence="10" id="KW-0446">Lipid-binding</keyword>
<feature type="region of interest" description="Disordered" evidence="15">
    <location>
        <begin position="212"/>
        <end position="276"/>
    </location>
</feature>
<dbReference type="SMART" id="SM00228">
    <property type="entry name" value="PDZ"/>
    <property type="match status" value="3"/>
</dbReference>
<evidence type="ECO:0000256" key="13">
    <source>
        <dbReference type="ARBA" id="ARBA00070151"/>
    </source>
</evidence>
<dbReference type="FunFam" id="2.30.42.10:FF:000040">
    <property type="entry name" value="partitioning defective 3 homolog isoform X2"/>
    <property type="match status" value="1"/>
</dbReference>
<evidence type="ECO:0000256" key="4">
    <source>
        <dbReference type="ARBA" id="ARBA00004544"/>
    </source>
</evidence>
<dbReference type="GO" id="GO:0005938">
    <property type="term" value="C:cell cortex"/>
    <property type="evidence" value="ECO:0007669"/>
    <property type="project" value="UniProtKB-SubCell"/>
</dbReference>
<dbReference type="FunFam" id="2.30.42.10:FF:000078">
    <property type="entry name" value="Partitioning defective 3 homolog B"/>
    <property type="match status" value="1"/>
</dbReference>
<evidence type="ECO:0000256" key="14">
    <source>
        <dbReference type="ARBA" id="ARBA00082523"/>
    </source>
</evidence>
<dbReference type="GO" id="GO:0005912">
    <property type="term" value="C:adherens junction"/>
    <property type="evidence" value="ECO:0007669"/>
    <property type="project" value="UniProtKB-SubCell"/>
</dbReference>
<dbReference type="InterPro" id="IPR052213">
    <property type="entry name" value="PAR3"/>
</dbReference>
<evidence type="ECO:0000256" key="10">
    <source>
        <dbReference type="ARBA" id="ARBA00023121"/>
    </source>
</evidence>
<evidence type="ECO:0000256" key="12">
    <source>
        <dbReference type="ARBA" id="ARBA00065272"/>
    </source>
</evidence>
<dbReference type="InterPro" id="IPR036034">
    <property type="entry name" value="PDZ_sf"/>
</dbReference>
<keyword evidence="17" id="KW-0732">Signal</keyword>
<keyword evidence="11" id="KW-0206">Cytoskeleton</keyword>
<proteinExistence type="predicted"/>
<keyword evidence="5" id="KW-1003">Cell membrane</keyword>
<keyword evidence="16" id="KW-1133">Transmembrane helix</keyword>
<evidence type="ECO:0000259" key="18">
    <source>
        <dbReference type="PROSITE" id="PS50106"/>
    </source>
</evidence>
<feature type="compositionally biased region" description="Pro residues" evidence="15">
    <location>
        <begin position="260"/>
        <end position="271"/>
    </location>
</feature>
<evidence type="ECO:0000256" key="15">
    <source>
        <dbReference type="SAM" id="MobiDB-lite"/>
    </source>
</evidence>
<comment type="subcellular location">
    <subcellularLocation>
        <location evidence="3">Cell junction</location>
        <location evidence="3">Adherens junction</location>
    </subcellularLocation>
    <subcellularLocation>
        <location evidence="1">Cell membrane</location>
    </subcellularLocation>
    <subcellularLocation>
        <location evidence="4">Cytoplasm</location>
        <location evidence="4">Cell cortex</location>
    </subcellularLocation>
    <subcellularLocation>
        <location evidence="2">Cytoplasm</location>
        <location evidence="2">Cytoskeleton</location>
    </subcellularLocation>
</comment>
<keyword evidence="7" id="KW-0221">Differentiation</keyword>
<dbReference type="PANTHER" id="PTHR16484">
    <property type="entry name" value="PARTITIONING DEFECTIVE 3 RELATED"/>
    <property type="match status" value="1"/>
</dbReference>
<keyword evidence="9" id="KW-0175">Coiled coil</keyword>